<dbReference type="InterPro" id="IPR000843">
    <property type="entry name" value="HTH_LacI"/>
</dbReference>
<dbReference type="Proteomes" id="UP000193006">
    <property type="component" value="Chromosome"/>
</dbReference>
<dbReference type="EMBL" id="CP020814">
    <property type="protein sequence ID" value="ARK32430.1"/>
    <property type="molecule type" value="Genomic_DNA"/>
</dbReference>
<gene>
    <name evidence="5" type="primary">rbsR_2</name>
    <name evidence="5" type="ORF">BkAM31D_22620</name>
</gene>
<dbReference type="GO" id="GO:0003700">
    <property type="term" value="F:DNA-binding transcription factor activity"/>
    <property type="evidence" value="ECO:0007669"/>
    <property type="project" value="TreeGrafter"/>
</dbReference>
<dbReference type="SUPFAM" id="SSF47413">
    <property type="entry name" value="lambda repressor-like DNA-binding domains"/>
    <property type="match status" value="1"/>
</dbReference>
<keyword evidence="1" id="KW-0805">Transcription regulation</keyword>
<dbReference type="InterPro" id="IPR010982">
    <property type="entry name" value="Lambda_DNA-bd_dom_sf"/>
</dbReference>
<dbReference type="InterPro" id="IPR046335">
    <property type="entry name" value="LacI/GalR-like_sensor"/>
</dbReference>
<name>A0A1X9MIC7_9BACI</name>
<dbReference type="Gene3D" id="1.10.260.40">
    <property type="entry name" value="lambda repressor-like DNA-binding domains"/>
    <property type="match status" value="1"/>
</dbReference>
<evidence type="ECO:0000256" key="1">
    <source>
        <dbReference type="ARBA" id="ARBA00023015"/>
    </source>
</evidence>
<evidence type="ECO:0000256" key="2">
    <source>
        <dbReference type="ARBA" id="ARBA00023125"/>
    </source>
</evidence>
<dbReference type="PANTHER" id="PTHR30146:SF154">
    <property type="entry name" value="TRANSCRIPTION REGULATOR, MEMBER OF GALR FAMILY"/>
    <property type="match status" value="1"/>
</dbReference>
<evidence type="ECO:0000313" key="6">
    <source>
        <dbReference type="Proteomes" id="UP000193006"/>
    </source>
</evidence>
<dbReference type="PROSITE" id="PS50932">
    <property type="entry name" value="HTH_LACI_2"/>
    <property type="match status" value="1"/>
</dbReference>
<dbReference type="GO" id="GO:0000976">
    <property type="term" value="F:transcription cis-regulatory region binding"/>
    <property type="evidence" value="ECO:0007669"/>
    <property type="project" value="TreeGrafter"/>
</dbReference>
<evidence type="ECO:0000259" key="4">
    <source>
        <dbReference type="PROSITE" id="PS50932"/>
    </source>
</evidence>
<keyword evidence="6" id="KW-1185">Reference proteome</keyword>
<dbReference type="STRING" id="199441.BkAM31D_22620"/>
<protein>
    <submittedName>
        <fullName evidence="5">Ribose operon repressor</fullName>
    </submittedName>
</protein>
<reference evidence="5 6" key="1">
    <citation type="submission" date="2017-04" db="EMBL/GenBank/DDBJ databases">
        <title>Bacillus krulwichiae AM31D Genome sequencing and assembly.</title>
        <authorList>
            <person name="Krulwich T.A."/>
            <person name="Anastor L."/>
            <person name="Ehrlich R."/>
            <person name="Ehrlich G.D."/>
            <person name="Janto B."/>
        </authorList>
    </citation>
    <scope>NUCLEOTIDE SEQUENCE [LARGE SCALE GENOMIC DNA]</scope>
    <source>
        <strain evidence="5 6">AM31D</strain>
    </source>
</reference>
<keyword evidence="3" id="KW-0804">Transcription</keyword>
<dbReference type="InterPro" id="IPR028082">
    <property type="entry name" value="Peripla_BP_I"/>
</dbReference>
<dbReference type="Pfam" id="PF13377">
    <property type="entry name" value="Peripla_BP_3"/>
    <property type="match status" value="1"/>
</dbReference>
<sequence length="343" mass="38835">MTKKVTINDIAKAANTSTATVSRVLNNPDYPVKESLRTKVMEAIEQLNYVPNLVGKQLKTNTSNEIGVIIPNISNPYYTLLISGLEYVIRQSEKYILLCNTNGDPELERKYLEYLYQKQVRGMIISSINPDVEYLRFLQKNHVQIVAFEQDLDLDCTKINFDYYRGGFLAAEHLIKRGHRDIGFISAPLSRHSRRKVYEGFQACLNQYGIKEQKEYIKIGSDQQEISGEMFEYQNGKNLASQLLSEKKLPTSIFCINDMTAFGVIQQLQNNGLKIPEDVAVVGFDNIDMCEIVNPSLTTIDQSTFEMGRLAAEALMYSMKNTSAAPTNNLLQPTLIERQSTNG</sequence>
<dbReference type="Pfam" id="PF00356">
    <property type="entry name" value="LacI"/>
    <property type="match status" value="1"/>
</dbReference>
<dbReference type="AlphaFoldDB" id="A0A1X9MIC7"/>
<dbReference type="SMART" id="SM00354">
    <property type="entry name" value="HTH_LACI"/>
    <property type="match status" value="1"/>
</dbReference>
<dbReference type="SUPFAM" id="SSF53822">
    <property type="entry name" value="Periplasmic binding protein-like I"/>
    <property type="match status" value="1"/>
</dbReference>
<dbReference type="Gene3D" id="3.40.50.2300">
    <property type="match status" value="2"/>
</dbReference>
<accession>A0A1X9MIC7</accession>
<keyword evidence="2" id="KW-0238">DNA-binding</keyword>
<evidence type="ECO:0000313" key="5">
    <source>
        <dbReference type="EMBL" id="ARK32430.1"/>
    </source>
</evidence>
<organism evidence="5 6">
    <name type="scientific">Halalkalibacter krulwichiae</name>
    <dbReference type="NCBI Taxonomy" id="199441"/>
    <lineage>
        <taxon>Bacteria</taxon>
        <taxon>Bacillati</taxon>
        <taxon>Bacillota</taxon>
        <taxon>Bacilli</taxon>
        <taxon>Bacillales</taxon>
        <taxon>Bacillaceae</taxon>
        <taxon>Halalkalibacter</taxon>
    </lineage>
</organism>
<dbReference type="RefSeq" id="WP_066157438.1">
    <property type="nucleotide sequence ID" value="NZ_CP020814.1"/>
</dbReference>
<dbReference type="CDD" id="cd01392">
    <property type="entry name" value="HTH_LacI"/>
    <property type="match status" value="1"/>
</dbReference>
<dbReference type="CDD" id="cd06267">
    <property type="entry name" value="PBP1_LacI_sugar_binding-like"/>
    <property type="match status" value="1"/>
</dbReference>
<dbReference type="KEGG" id="bkw:BkAM31D_22620"/>
<feature type="domain" description="HTH lacI-type" evidence="4">
    <location>
        <begin position="5"/>
        <end position="60"/>
    </location>
</feature>
<proteinExistence type="predicted"/>
<evidence type="ECO:0000256" key="3">
    <source>
        <dbReference type="ARBA" id="ARBA00023163"/>
    </source>
</evidence>
<dbReference type="PANTHER" id="PTHR30146">
    <property type="entry name" value="LACI-RELATED TRANSCRIPTIONAL REPRESSOR"/>
    <property type="match status" value="1"/>
</dbReference>